<feature type="signal peptide" evidence="1">
    <location>
        <begin position="1"/>
        <end position="19"/>
    </location>
</feature>
<dbReference type="AlphaFoldDB" id="A0AAN9I528"/>
<sequence length="82" mass="9193">MDKLAVLAVLYMAVSCLTGVRNSCWKLAIQGYALLCVGYPTSDVEVKTQDEDEYIGFNLDDILHEDQWGDRVKSVKTGKHQV</sequence>
<accession>A0AAN9I528</accession>
<dbReference type="PROSITE" id="PS51257">
    <property type="entry name" value="PROKAR_LIPOPROTEIN"/>
    <property type="match status" value="1"/>
</dbReference>
<dbReference type="EMBL" id="JAYWIO010000004">
    <property type="protein sequence ID" value="KAK7267788.1"/>
    <property type="molecule type" value="Genomic_DNA"/>
</dbReference>
<gene>
    <name evidence="2" type="ORF">RIF29_20467</name>
</gene>
<reference evidence="2 3" key="1">
    <citation type="submission" date="2024-01" db="EMBL/GenBank/DDBJ databases">
        <title>The genomes of 5 underutilized Papilionoideae crops provide insights into root nodulation and disease resistanc.</title>
        <authorList>
            <person name="Yuan L."/>
        </authorList>
    </citation>
    <scope>NUCLEOTIDE SEQUENCE [LARGE SCALE GENOMIC DNA]</scope>
    <source>
        <strain evidence="2">ZHUSHIDOU_FW_LH</strain>
        <tissue evidence="2">Leaf</tissue>
    </source>
</reference>
<evidence type="ECO:0000256" key="1">
    <source>
        <dbReference type="SAM" id="SignalP"/>
    </source>
</evidence>
<protein>
    <submittedName>
        <fullName evidence="2">Uncharacterized protein</fullName>
    </submittedName>
</protein>
<evidence type="ECO:0000313" key="3">
    <source>
        <dbReference type="Proteomes" id="UP001372338"/>
    </source>
</evidence>
<evidence type="ECO:0000313" key="2">
    <source>
        <dbReference type="EMBL" id="KAK7267788.1"/>
    </source>
</evidence>
<name>A0AAN9I528_CROPI</name>
<keyword evidence="1" id="KW-0732">Signal</keyword>
<dbReference type="Proteomes" id="UP001372338">
    <property type="component" value="Unassembled WGS sequence"/>
</dbReference>
<comment type="caution">
    <text evidence="2">The sequence shown here is derived from an EMBL/GenBank/DDBJ whole genome shotgun (WGS) entry which is preliminary data.</text>
</comment>
<organism evidence="2 3">
    <name type="scientific">Crotalaria pallida</name>
    <name type="common">Smooth rattlebox</name>
    <name type="synonym">Crotalaria striata</name>
    <dbReference type="NCBI Taxonomy" id="3830"/>
    <lineage>
        <taxon>Eukaryota</taxon>
        <taxon>Viridiplantae</taxon>
        <taxon>Streptophyta</taxon>
        <taxon>Embryophyta</taxon>
        <taxon>Tracheophyta</taxon>
        <taxon>Spermatophyta</taxon>
        <taxon>Magnoliopsida</taxon>
        <taxon>eudicotyledons</taxon>
        <taxon>Gunneridae</taxon>
        <taxon>Pentapetalae</taxon>
        <taxon>rosids</taxon>
        <taxon>fabids</taxon>
        <taxon>Fabales</taxon>
        <taxon>Fabaceae</taxon>
        <taxon>Papilionoideae</taxon>
        <taxon>50 kb inversion clade</taxon>
        <taxon>genistoids sensu lato</taxon>
        <taxon>core genistoids</taxon>
        <taxon>Crotalarieae</taxon>
        <taxon>Crotalaria</taxon>
    </lineage>
</organism>
<keyword evidence="3" id="KW-1185">Reference proteome</keyword>
<feature type="chain" id="PRO_5042908229" evidence="1">
    <location>
        <begin position="20"/>
        <end position="82"/>
    </location>
</feature>
<proteinExistence type="predicted"/>